<evidence type="ECO:0000256" key="4">
    <source>
        <dbReference type="SAM" id="MobiDB-lite"/>
    </source>
</evidence>
<dbReference type="PRINTS" id="PR00834">
    <property type="entry name" value="PROTEASES2C"/>
</dbReference>
<dbReference type="Proteomes" id="UP000606720">
    <property type="component" value="Unassembled WGS sequence"/>
</dbReference>
<dbReference type="SUPFAM" id="SSF50156">
    <property type="entry name" value="PDZ domain-like"/>
    <property type="match status" value="1"/>
</dbReference>
<dbReference type="InterPro" id="IPR009003">
    <property type="entry name" value="Peptidase_S1_PA"/>
</dbReference>
<evidence type="ECO:0000313" key="8">
    <source>
        <dbReference type="Proteomes" id="UP000606720"/>
    </source>
</evidence>
<dbReference type="InterPro" id="IPR001940">
    <property type="entry name" value="Peptidase_S1C"/>
</dbReference>
<proteinExistence type="inferred from homology"/>
<accession>A0A923LR12</accession>
<evidence type="ECO:0000313" key="7">
    <source>
        <dbReference type="EMBL" id="MBC5714484.1"/>
    </source>
</evidence>
<evidence type="ECO:0000259" key="6">
    <source>
        <dbReference type="PROSITE" id="PS50106"/>
    </source>
</evidence>
<dbReference type="Pfam" id="PF13365">
    <property type="entry name" value="Trypsin_2"/>
    <property type="match status" value="1"/>
</dbReference>
<evidence type="ECO:0000256" key="1">
    <source>
        <dbReference type="ARBA" id="ARBA00010541"/>
    </source>
</evidence>
<dbReference type="AlphaFoldDB" id="A0A923LR12"/>
<dbReference type="EMBL" id="JACOPH010000007">
    <property type="protein sequence ID" value="MBC5714484.1"/>
    <property type="molecule type" value="Genomic_DNA"/>
</dbReference>
<dbReference type="InterPro" id="IPR001478">
    <property type="entry name" value="PDZ"/>
</dbReference>
<reference evidence="7" key="1">
    <citation type="submission" date="2020-08" db="EMBL/GenBank/DDBJ databases">
        <title>Genome public.</title>
        <authorList>
            <person name="Liu C."/>
            <person name="Sun Q."/>
        </authorList>
    </citation>
    <scope>NUCLEOTIDE SEQUENCE</scope>
    <source>
        <strain evidence="7">BX1005</strain>
    </source>
</reference>
<feature type="region of interest" description="Disordered" evidence="4">
    <location>
        <begin position="82"/>
        <end position="104"/>
    </location>
</feature>
<comment type="caution">
    <text evidence="7">The sequence shown here is derived from an EMBL/GenBank/DDBJ whole genome shotgun (WGS) entry which is preliminary data.</text>
</comment>
<feature type="domain" description="PDZ" evidence="6">
    <location>
        <begin position="326"/>
        <end position="417"/>
    </location>
</feature>
<protein>
    <submittedName>
        <fullName evidence="7">Trypsin-like peptidase domain-containing protein</fullName>
    </submittedName>
</protein>
<keyword evidence="5" id="KW-0812">Transmembrane</keyword>
<dbReference type="Gene3D" id="2.30.42.10">
    <property type="match status" value="1"/>
</dbReference>
<evidence type="ECO:0000256" key="5">
    <source>
        <dbReference type="SAM" id="Phobius"/>
    </source>
</evidence>
<sequence length="434" mass="46967">MAEQEKKEFAFIKEKIKEKPVNKKRLFKHGMYTVGFAVIFGVVSCFVFTCLRPVMENWLHPKADSTITIPGDEWSTEVETEEKKEPAEETEQAPVLAEAPQASDTVRKQELELSDYQMLQNKIYAIGKEANRSVVTVTGVVSDTDWYNNAYESEGRAAGIIIGDNGNELLILTEHKVVKDAGTINVTFIDDVTVQASLKKYDGNTGIAILAIDLKQLEENTKNSISYAVLGSSLSVAQGNIAIAIGSPLGTNYSIGTGNITSVGNVIHTADATYTVFTTDIVGSSSSSGVLLNLNGEVVGLVMQGYSNDGADNTLTAISISELKQIIEMLSNGKDIPYFGLKVVTVTDKIANDYDIPKGVYIKEVMMDSPAWETGLQNGDVIVGMDGEEITSVEAYQSKLLSLEPGSTIEVAVKRQGMNDYLGVTCNVTVGKLQ</sequence>
<dbReference type="PROSITE" id="PS50106">
    <property type="entry name" value="PDZ"/>
    <property type="match status" value="1"/>
</dbReference>
<comment type="similarity">
    <text evidence="1">Belongs to the peptidase S1C family.</text>
</comment>
<dbReference type="GO" id="GO:0004252">
    <property type="term" value="F:serine-type endopeptidase activity"/>
    <property type="evidence" value="ECO:0007669"/>
    <property type="project" value="InterPro"/>
</dbReference>
<dbReference type="SUPFAM" id="SSF50494">
    <property type="entry name" value="Trypsin-like serine proteases"/>
    <property type="match status" value="1"/>
</dbReference>
<dbReference type="PANTHER" id="PTHR22939">
    <property type="entry name" value="SERINE PROTEASE FAMILY S1C HTRA-RELATED"/>
    <property type="match status" value="1"/>
</dbReference>
<keyword evidence="2" id="KW-0645">Protease</keyword>
<keyword evidence="8" id="KW-1185">Reference proteome</keyword>
<dbReference type="Pfam" id="PF13180">
    <property type="entry name" value="PDZ_2"/>
    <property type="match status" value="1"/>
</dbReference>
<feature type="transmembrane region" description="Helical" evidence="5">
    <location>
        <begin position="32"/>
        <end position="55"/>
    </location>
</feature>
<keyword evidence="3" id="KW-0378">Hydrolase</keyword>
<keyword evidence="5" id="KW-0472">Membrane</keyword>
<keyword evidence="5" id="KW-1133">Transmembrane helix</keyword>
<dbReference type="PANTHER" id="PTHR22939:SF129">
    <property type="entry name" value="SERINE PROTEASE HTRA2, MITOCHONDRIAL"/>
    <property type="match status" value="1"/>
</dbReference>
<evidence type="ECO:0000256" key="3">
    <source>
        <dbReference type="ARBA" id="ARBA00022801"/>
    </source>
</evidence>
<gene>
    <name evidence="7" type="ORF">H8S17_09725</name>
</gene>
<dbReference type="RefSeq" id="WP_186867173.1">
    <property type="nucleotide sequence ID" value="NZ_JACOPH010000007.1"/>
</dbReference>
<dbReference type="InterPro" id="IPR036034">
    <property type="entry name" value="PDZ_sf"/>
</dbReference>
<dbReference type="SMART" id="SM00228">
    <property type="entry name" value="PDZ"/>
    <property type="match status" value="1"/>
</dbReference>
<dbReference type="Gene3D" id="2.40.10.10">
    <property type="entry name" value="Trypsin-like serine proteases"/>
    <property type="match status" value="2"/>
</dbReference>
<organism evidence="7 8">
    <name type="scientific">Roseburia zhanii</name>
    <dbReference type="NCBI Taxonomy" id="2763064"/>
    <lineage>
        <taxon>Bacteria</taxon>
        <taxon>Bacillati</taxon>
        <taxon>Bacillota</taxon>
        <taxon>Clostridia</taxon>
        <taxon>Lachnospirales</taxon>
        <taxon>Lachnospiraceae</taxon>
        <taxon>Roseburia</taxon>
    </lineage>
</organism>
<evidence type="ECO:0000256" key="2">
    <source>
        <dbReference type="ARBA" id="ARBA00022670"/>
    </source>
</evidence>
<name>A0A923LR12_9FIRM</name>
<dbReference type="InterPro" id="IPR043504">
    <property type="entry name" value="Peptidase_S1_PA_chymotrypsin"/>
</dbReference>
<dbReference type="GO" id="GO:0006508">
    <property type="term" value="P:proteolysis"/>
    <property type="evidence" value="ECO:0007669"/>
    <property type="project" value="UniProtKB-KW"/>
</dbReference>